<accession>A0A9Q7SBU9</accession>
<evidence type="ECO:0000313" key="2">
    <source>
        <dbReference type="Proteomes" id="UP000185183"/>
    </source>
</evidence>
<name>A0A9Q7SBU9_9MYCO</name>
<evidence type="ECO:0000313" key="1">
    <source>
        <dbReference type="EMBL" id="SHW98814.1"/>
    </source>
</evidence>
<organism evidence="1 2">
    <name type="scientific">Mycobacteroides abscessus subsp. bolletii</name>
    <dbReference type="NCBI Taxonomy" id="319705"/>
    <lineage>
        <taxon>Bacteria</taxon>
        <taxon>Bacillati</taxon>
        <taxon>Actinomycetota</taxon>
        <taxon>Actinomycetes</taxon>
        <taxon>Mycobacteriales</taxon>
        <taxon>Mycobacteriaceae</taxon>
        <taxon>Mycobacteroides</taxon>
        <taxon>Mycobacteroides abscessus</taxon>
    </lineage>
</organism>
<dbReference type="Proteomes" id="UP000185183">
    <property type="component" value="Unassembled WGS sequence"/>
</dbReference>
<protein>
    <submittedName>
        <fullName evidence="1">Uncharacterized protein</fullName>
    </submittedName>
</protein>
<sequence>MVSVGSARLGKGAKPVSRAAFVMVWCSTAMLSSGAVRASAEPEHFVRYVVTADAGREMTIHFRVAPQTENWSGVHSENYWVSPTAPWQETVTLEEPEAAYVSVRNVWWNPNLRCEIWIDGTRTMEGAGVCIPRPKILNE</sequence>
<reference evidence="1 2" key="1">
    <citation type="submission" date="2016-11" db="EMBL/GenBank/DDBJ databases">
        <authorList>
            <consortium name="Pathogen Informatics"/>
        </authorList>
    </citation>
    <scope>NUCLEOTIDE SEQUENCE [LARGE SCALE GENOMIC DNA]</scope>
    <source>
        <strain evidence="1 2">968</strain>
    </source>
</reference>
<dbReference type="InterPro" id="IPR038468">
    <property type="entry name" value="MmpS_C"/>
</dbReference>
<dbReference type="Gene3D" id="2.60.40.2880">
    <property type="entry name" value="MmpS1-5, C-terminal soluble domain"/>
    <property type="match status" value="1"/>
</dbReference>
<proteinExistence type="predicted"/>
<dbReference type="AlphaFoldDB" id="A0A9Q7SBU9"/>
<dbReference type="EMBL" id="FSFA01000001">
    <property type="protein sequence ID" value="SHW98814.1"/>
    <property type="molecule type" value="Genomic_DNA"/>
</dbReference>
<comment type="caution">
    <text evidence="1">The sequence shown here is derived from an EMBL/GenBank/DDBJ whole genome shotgun (WGS) entry which is preliminary data.</text>
</comment>
<gene>
    <name evidence="1" type="ORF">SAMEA2275694_01151</name>
</gene>